<reference evidence="3" key="1">
    <citation type="submission" date="2016-11" db="EMBL/GenBank/DDBJ databases">
        <authorList>
            <person name="Varghese N."/>
            <person name="Submissions S."/>
        </authorList>
    </citation>
    <scope>NUCLEOTIDE SEQUENCE [LARGE SCALE GENOMIC DNA]</scope>
    <source>
        <strain evidence="3">DSM 29440</strain>
    </source>
</reference>
<evidence type="ECO:0000313" key="2">
    <source>
        <dbReference type="EMBL" id="SIO32368.1"/>
    </source>
</evidence>
<evidence type="ECO:0000313" key="3">
    <source>
        <dbReference type="Proteomes" id="UP000184932"/>
    </source>
</evidence>
<keyword evidence="1" id="KW-0812">Transmembrane</keyword>
<keyword evidence="1" id="KW-0472">Membrane</keyword>
<keyword evidence="3" id="KW-1185">Reference proteome</keyword>
<keyword evidence="1" id="KW-1133">Transmembrane helix</keyword>
<dbReference type="STRING" id="1217970.SAMN05444002_3992"/>
<sequence length="108" mass="11503">MNTKPAFPADLLPTERQADRLVPVAVAAGLVAAGALLWRARPHALDFPDPVPLDGNPSRSLFRRAARKGRDGLRRVSPDNLSVSLGRSMVIAGGALLLTRLLDELSGD</sequence>
<dbReference type="EMBL" id="FSRL01000002">
    <property type="protein sequence ID" value="SIO32368.1"/>
    <property type="molecule type" value="Genomic_DNA"/>
</dbReference>
<evidence type="ECO:0000256" key="1">
    <source>
        <dbReference type="SAM" id="Phobius"/>
    </source>
</evidence>
<dbReference type="AlphaFoldDB" id="A0A1N6IJZ8"/>
<name>A0A1N6IJZ8_9RHOB</name>
<organism evidence="2 3">
    <name type="scientific">Vannielia litorea</name>
    <dbReference type="NCBI Taxonomy" id="1217970"/>
    <lineage>
        <taxon>Bacteria</taxon>
        <taxon>Pseudomonadati</taxon>
        <taxon>Pseudomonadota</taxon>
        <taxon>Alphaproteobacteria</taxon>
        <taxon>Rhodobacterales</taxon>
        <taxon>Paracoccaceae</taxon>
        <taxon>Vannielia</taxon>
    </lineage>
</organism>
<proteinExistence type="predicted"/>
<feature type="transmembrane region" description="Helical" evidence="1">
    <location>
        <begin position="20"/>
        <end position="38"/>
    </location>
</feature>
<dbReference type="RefSeq" id="WP_245794653.1">
    <property type="nucleotide sequence ID" value="NZ_FSRL01000002.1"/>
</dbReference>
<gene>
    <name evidence="2" type="ORF">SAMN05444002_3992</name>
</gene>
<protein>
    <submittedName>
        <fullName evidence="2">Uncharacterized protein</fullName>
    </submittedName>
</protein>
<dbReference type="Proteomes" id="UP000184932">
    <property type="component" value="Unassembled WGS sequence"/>
</dbReference>
<accession>A0A1N6IJZ8</accession>